<evidence type="ECO:0000313" key="4">
    <source>
        <dbReference type="Proteomes" id="UP000295710"/>
    </source>
</evidence>
<protein>
    <recommendedName>
        <fullName evidence="5">Type II secretion system protein GspF domain-containing protein</fullName>
    </recommendedName>
</protein>
<name>A0A4R4FAW8_9FIRM</name>
<comment type="caution">
    <text evidence="3">The sequence shown here is derived from an EMBL/GenBank/DDBJ whole genome shotgun (WGS) entry which is preliminary data.</text>
</comment>
<gene>
    <name evidence="3" type="ORF">E1963_15490</name>
</gene>
<evidence type="ECO:0000256" key="1">
    <source>
        <dbReference type="SAM" id="Coils"/>
    </source>
</evidence>
<keyword evidence="2" id="KW-0472">Membrane</keyword>
<dbReference type="PANTHER" id="PTHR35007:SF2">
    <property type="entry name" value="PILUS ASSEMBLE PROTEIN"/>
    <property type="match status" value="1"/>
</dbReference>
<reference evidence="3 4" key="1">
    <citation type="journal article" date="2016" name="Nat. Microbiol.">
        <title>The Mouse Intestinal Bacterial Collection (miBC) provides host-specific insight into cultured diversity and functional potential of the gut microbiota.</title>
        <authorList>
            <person name="Lagkouvardos I."/>
            <person name="Pukall R."/>
            <person name="Abt B."/>
            <person name="Foesel B.U."/>
            <person name="Meier-Kolthoff J.P."/>
            <person name="Kumar N."/>
            <person name="Bresciani A."/>
            <person name="Martinez I."/>
            <person name="Just S."/>
            <person name="Ziegler C."/>
            <person name="Brugiroux S."/>
            <person name="Garzetti D."/>
            <person name="Wenning M."/>
            <person name="Bui T.P."/>
            <person name="Wang J."/>
            <person name="Hugenholtz F."/>
            <person name="Plugge C.M."/>
            <person name="Peterson D.A."/>
            <person name="Hornef M.W."/>
            <person name="Baines J.F."/>
            <person name="Smidt H."/>
            <person name="Walter J."/>
            <person name="Kristiansen K."/>
            <person name="Nielsen H.B."/>
            <person name="Haller D."/>
            <person name="Overmann J."/>
            <person name="Stecher B."/>
            <person name="Clavel T."/>
        </authorList>
    </citation>
    <scope>NUCLEOTIDE SEQUENCE [LARGE SCALE GENOMIC DNA]</scope>
    <source>
        <strain evidence="3 4">DSM 28560</strain>
    </source>
</reference>
<proteinExistence type="predicted"/>
<feature type="transmembrane region" description="Helical" evidence="2">
    <location>
        <begin position="365"/>
        <end position="386"/>
    </location>
</feature>
<feature type="transmembrane region" description="Helical" evidence="2">
    <location>
        <begin position="205"/>
        <end position="223"/>
    </location>
</feature>
<sequence length="390" mass="44793">MVLLILDGKAYATETDGTITRNEHGKGSRTEELEAGIQGGSDRIPIQIEVQEQQYSAKEIKKVFDRAISQMERRILGTNKSLDHIEEDMELIQEIPEEPIAVEWELDRYDVMNIYGELQHDALDKKGSIINIKAVLTYKENPQNQALYQCTAVLYPKELKGADKLAEKVRNAAEQTEEETRTEKELNLPDTVDDKAVSYYRKMNIRGAVLAVMAALVAILLYAQEKQNEFKREKEKRLQMLLDYPELANKFTLLLGAGLTVRNTWKKMVRDYEEQIEEWGIRYAYEEMKVTLNEMQSGVTEAESYERFGRRCKVQEYVKFGALLSQNLRKGTKGLVQLLRIDALQAFEERKTRARRLGEEAGTKLLLPMFLMLSVVLVIVVVPAFLSMQI</sequence>
<keyword evidence="2" id="KW-1133">Transmembrane helix</keyword>
<accession>A0A4R4FAW8</accession>
<keyword evidence="2" id="KW-0812">Transmembrane</keyword>
<keyword evidence="1" id="KW-0175">Coiled coil</keyword>
<keyword evidence="4" id="KW-1185">Reference proteome</keyword>
<dbReference type="Proteomes" id="UP000295710">
    <property type="component" value="Unassembled WGS sequence"/>
</dbReference>
<feature type="coiled-coil region" evidence="1">
    <location>
        <begin position="159"/>
        <end position="186"/>
    </location>
</feature>
<evidence type="ECO:0008006" key="5">
    <source>
        <dbReference type="Google" id="ProtNLM"/>
    </source>
</evidence>
<dbReference type="EMBL" id="SMMX01000016">
    <property type="protein sequence ID" value="TDA20744.1"/>
    <property type="molecule type" value="Genomic_DNA"/>
</dbReference>
<evidence type="ECO:0000256" key="2">
    <source>
        <dbReference type="SAM" id="Phobius"/>
    </source>
</evidence>
<organism evidence="3 4">
    <name type="scientific">Extibacter muris</name>
    <dbReference type="NCBI Taxonomy" id="1796622"/>
    <lineage>
        <taxon>Bacteria</taxon>
        <taxon>Bacillati</taxon>
        <taxon>Bacillota</taxon>
        <taxon>Clostridia</taxon>
        <taxon>Lachnospirales</taxon>
        <taxon>Lachnospiraceae</taxon>
        <taxon>Extibacter</taxon>
    </lineage>
</organism>
<dbReference type="PANTHER" id="PTHR35007">
    <property type="entry name" value="INTEGRAL MEMBRANE PROTEIN-RELATED"/>
    <property type="match status" value="1"/>
</dbReference>
<evidence type="ECO:0000313" key="3">
    <source>
        <dbReference type="EMBL" id="TDA20744.1"/>
    </source>
</evidence>
<dbReference type="AlphaFoldDB" id="A0A4R4FAW8"/>